<sequence>MGVNYPRNMCSNSSRSAQSGRPLALLSLVALLVLSFATVLPAVSGSFPAAAQNEAEMVVTRKLLESANPEQTRTTADRTTDVKESALSGKEADVLGSEKKNPTSDDEELFRGRFGGGRDGWGRGFGGGGYGRGRGGFGGRGRGYGDEEVAEYEMVNGMHGGKKMTQIPEDEQLYENGGGFGRGDGWDGGYGYGHGGYGWGRDRGYGGYGGYGRGYGWRGGDGRGYGWGGYREEVGIDDDVVNNNYVRHTSPHVHHRHSSTSPKTMTAHGKP</sequence>
<proteinExistence type="predicted"/>
<reference evidence="2" key="1">
    <citation type="submission" date="2024-02" db="EMBL/GenBank/DDBJ databases">
        <authorList>
            <consortium name="ELIXIR-Norway"/>
            <consortium name="Elixir Norway"/>
        </authorList>
    </citation>
    <scope>NUCLEOTIDE SEQUENCE</scope>
</reference>
<name>A0ABP0TYP1_9BRYO</name>
<feature type="compositionally biased region" description="Basic residues" evidence="1">
    <location>
        <begin position="249"/>
        <end position="258"/>
    </location>
</feature>
<dbReference type="Proteomes" id="UP001497512">
    <property type="component" value="Chromosome 17"/>
</dbReference>
<evidence type="ECO:0008006" key="4">
    <source>
        <dbReference type="Google" id="ProtNLM"/>
    </source>
</evidence>
<organism evidence="2 3">
    <name type="scientific">Sphagnum troendelagicum</name>
    <dbReference type="NCBI Taxonomy" id="128251"/>
    <lineage>
        <taxon>Eukaryota</taxon>
        <taxon>Viridiplantae</taxon>
        <taxon>Streptophyta</taxon>
        <taxon>Embryophyta</taxon>
        <taxon>Bryophyta</taxon>
        <taxon>Sphagnophytina</taxon>
        <taxon>Sphagnopsida</taxon>
        <taxon>Sphagnales</taxon>
        <taxon>Sphagnaceae</taxon>
        <taxon>Sphagnum</taxon>
    </lineage>
</organism>
<evidence type="ECO:0000313" key="2">
    <source>
        <dbReference type="EMBL" id="CAK9208723.1"/>
    </source>
</evidence>
<feature type="region of interest" description="Disordered" evidence="1">
    <location>
        <begin position="248"/>
        <end position="271"/>
    </location>
</feature>
<protein>
    <recommendedName>
        <fullName evidence="4">Glycine-rich protein</fullName>
    </recommendedName>
</protein>
<accession>A0ABP0TYP1</accession>
<feature type="compositionally biased region" description="Basic and acidic residues" evidence="1">
    <location>
        <begin position="75"/>
        <end position="103"/>
    </location>
</feature>
<keyword evidence="3" id="KW-1185">Reference proteome</keyword>
<feature type="region of interest" description="Disordered" evidence="1">
    <location>
        <begin position="64"/>
        <end position="113"/>
    </location>
</feature>
<dbReference type="EMBL" id="OZ019909">
    <property type="protein sequence ID" value="CAK9208723.1"/>
    <property type="molecule type" value="Genomic_DNA"/>
</dbReference>
<evidence type="ECO:0000313" key="3">
    <source>
        <dbReference type="Proteomes" id="UP001497512"/>
    </source>
</evidence>
<evidence type="ECO:0000256" key="1">
    <source>
        <dbReference type="SAM" id="MobiDB-lite"/>
    </source>
</evidence>
<gene>
    <name evidence="2" type="ORF">CSSPTR1EN2_LOCUS9326</name>
</gene>